<protein>
    <submittedName>
        <fullName evidence="1">Transposable element Tcb2 transposase</fullName>
    </submittedName>
</protein>
<comment type="caution">
    <text evidence="1">The sequence shown here is derived from an EMBL/GenBank/DDBJ whole genome shotgun (WGS) entry which is preliminary data.</text>
</comment>
<dbReference type="EMBL" id="CACRXK020003523">
    <property type="protein sequence ID" value="CAB3999135.1"/>
    <property type="molecule type" value="Genomic_DNA"/>
</dbReference>
<keyword evidence="2" id="KW-1185">Reference proteome</keyword>
<name>A0A6S7H0N1_PARCT</name>
<evidence type="ECO:0000313" key="1">
    <source>
        <dbReference type="EMBL" id="CAB3999135.1"/>
    </source>
</evidence>
<sequence length="108" mass="12799">MRENDELTAAEIKQKLSEEFGVDISVATIKRVRRENLGWRSERARYCQFVREPNKMKRLIFCLTALEAKDRFEDAIFTDETSVQIEQYARICFHKEGTQPRRKGRSVQ</sequence>
<accession>A0A6S7H0N1</accession>
<reference evidence="1" key="1">
    <citation type="submission" date="2020-04" db="EMBL/GenBank/DDBJ databases">
        <authorList>
            <person name="Alioto T."/>
            <person name="Alioto T."/>
            <person name="Gomez Garrido J."/>
        </authorList>
    </citation>
    <scope>NUCLEOTIDE SEQUENCE</scope>
    <source>
        <strain evidence="1">A484AB</strain>
    </source>
</reference>
<organism evidence="1 2">
    <name type="scientific">Paramuricea clavata</name>
    <name type="common">Red gorgonian</name>
    <name type="synonym">Violescent sea-whip</name>
    <dbReference type="NCBI Taxonomy" id="317549"/>
    <lineage>
        <taxon>Eukaryota</taxon>
        <taxon>Metazoa</taxon>
        <taxon>Cnidaria</taxon>
        <taxon>Anthozoa</taxon>
        <taxon>Octocorallia</taxon>
        <taxon>Malacalcyonacea</taxon>
        <taxon>Plexauridae</taxon>
        <taxon>Paramuricea</taxon>
    </lineage>
</organism>
<dbReference type="AlphaFoldDB" id="A0A6S7H0N1"/>
<evidence type="ECO:0000313" key="2">
    <source>
        <dbReference type="Proteomes" id="UP001152795"/>
    </source>
</evidence>
<proteinExistence type="predicted"/>
<gene>
    <name evidence="1" type="ORF">PACLA_8A044020</name>
</gene>
<dbReference type="Proteomes" id="UP001152795">
    <property type="component" value="Unassembled WGS sequence"/>
</dbReference>
<dbReference type="OrthoDB" id="6022146at2759"/>